<dbReference type="Proteomes" id="UP000001405">
    <property type="component" value="Chromosome"/>
</dbReference>
<dbReference type="InterPro" id="IPR002942">
    <property type="entry name" value="S4_RNA-bd"/>
</dbReference>
<dbReference type="SUPFAM" id="SSF55174">
    <property type="entry name" value="Alpha-L RNA-binding motif"/>
    <property type="match status" value="1"/>
</dbReference>
<dbReference type="GO" id="GO:0032259">
    <property type="term" value="P:methylation"/>
    <property type="evidence" value="ECO:0007669"/>
    <property type="project" value="InterPro"/>
</dbReference>
<evidence type="ECO:0000256" key="1">
    <source>
        <dbReference type="ARBA" id="ARBA00022884"/>
    </source>
</evidence>
<gene>
    <name evidence="5" type="ordered locus">UCYN_01280</name>
</gene>
<dbReference type="KEGG" id="cyu:UCYN_01280"/>
<dbReference type="InterPro" id="IPR004538">
    <property type="entry name" value="Hemolysin_A/TlyA"/>
</dbReference>
<dbReference type="InterPro" id="IPR002877">
    <property type="entry name" value="RNA_MeTrfase_FtsJ_dom"/>
</dbReference>
<evidence type="ECO:0000256" key="3">
    <source>
        <dbReference type="PROSITE-ProRule" id="PRU00182"/>
    </source>
</evidence>
<dbReference type="SMART" id="SM00363">
    <property type="entry name" value="S4"/>
    <property type="match status" value="1"/>
</dbReference>
<accession>D3EN31</accession>
<sequence length="264" mass="29713">MKKRLDILLVEKNLYTSRQQAQRCIRAGEVKINQRIIDKPGTEINIKAEIEVKIKPPYVSRGGKKLEKALKTFQVSVVDRICLDGGISTGGFSDCLLQSGARLVYGIDVGYGQVAWSLRQNKRIFLKERTNIRYLTPDILYEKNIQANLGVVDVSFISLTKILEPLSRLLTSPKEVILLVKPQFEVGKSKIGKNGVVRDLKDHCEAICKIIEVSYGLGWLYCGLTHSPIKGPAGNTEYLLWLRSDYGSQNYFSNQVEAICSQYL</sequence>
<dbReference type="InterPro" id="IPR029063">
    <property type="entry name" value="SAM-dependent_MTases_sf"/>
</dbReference>
<dbReference type="GO" id="GO:0003723">
    <property type="term" value="F:RNA binding"/>
    <property type="evidence" value="ECO:0007669"/>
    <property type="project" value="UniProtKB-KW"/>
</dbReference>
<dbReference type="InterPro" id="IPR047048">
    <property type="entry name" value="TlyA"/>
</dbReference>
<dbReference type="STRING" id="1453429.UCYN_01280"/>
<dbReference type="Pfam" id="PF01728">
    <property type="entry name" value="FtsJ"/>
    <property type="match status" value="1"/>
</dbReference>
<dbReference type="GO" id="GO:0008168">
    <property type="term" value="F:methyltransferase activity"/>
    <property type="evidence" value="ECO:0007669"/>
    <property type="project" value="InterPro"/>
</dbReference>
<evidence type="ECO:0000313" key="5">
    <source>
        <dbReference type="EMBL" id="ADB94881.1"/>
    </source>
</evidence>
<dbReference type="AlphaFoldDB" id="D3EN31"/>
<keyword evidence="1 3" id="KW-0694">RNA-binding</keyword>
<organism evidence="6">
    <name type="scientific">Atelocyanobacterium thalassa (isolate ALOHA)</name>
    <dbReference type="NCBI Taxonomy" id="1453429"/>
    <lineage>
        <taxon>Bacteria</taxon>
        <taxon>Bacillati</taxon>
        <taxon>Cyanobacteriota</taxon>
        <taxon>Cyanophyceae</taxon>
        <taxon>Oscillatoriophycideae</taxon>
        <taxon>Chroococcales</taxon>
        <taxon>Aphanothecaceae</taxon>
        <taxon>Candidatus Atelocyanobacterium</taxon>
        <taxon>Candidatus Atelocyanobacterium thalassae</taxon>
    </lineage>
</organism>
<dbReference type="PROSITE" id="PS50889">
    <property type="entry name" value="S4"/>
    <property type="match status" value="1"/>
</dbReference>
<reference evidence="5 6" key="1">
    <citation type="journal article" date="2010" name="Nature">
        <title>Metabolic streamlining in an open-ocean nitrogen-fixing cyanobacterium.</title>
        <authorList>
            <person name="Tripp H.J."/>
            <person name="Bench S.R."/>
            <person name="Turk K.A."/>
            <person name="Foster R.A."/>
            <person name="Desany B.A."/>
            <person name="Niazi F."/>
            <person name="Affourtit J.P."/>
            <person name="Zehr J.P."/>
        </authorList>
    </citation>
    <scope>NUCLEOTIDE SEQUENCE [LARGE SCALE GENOMIC DNA]</scope>
    <source>
        <strain evidence="6">ALOHA</strain>
    </source>
</reference>
<evidence type="ECO:0000259" key="4">
    <source>
        <dbReference type="SMART" id="SM00363"/>
    </source>
</evidence>
<dbReference type="InterPro" id="IPR036986">
    <property type="entry name" value="S4_RNA-bd_sf"/>
</dbReference>
<dbReference type="Gene3D" id="3.40.50.150">
    <property type="entry name" value="Vaccinia Virus protein VP39"/>
    <property type="match status" value="1"/>
</dbReference>
<comment type="similarity">
    <text evidence="2">Belongs to the TlyA family.</text>
</comment>
<name>D3EN31_ATETH</name>
<dbReference type="NCBIfam" id="TIGR00478">
    <property type="entry name" value="tly"/>
    <property type="match status" value="1"/>
</dbReference>
<evidence type="ECO:0000256" key="2">
    <source>
        <dbReference type="ARBA" id="ARBA00029460"/>
    </source>
</evidence>
<dbReference type="HOGENOM" id="CLU_058015_3_0_3"/>
<protein>
    <submittedName>
        <fullName evidence="5">Hemolysin A</fullName>
    </submittedName>
</protein>
<dbReference type="PANTHER" id="PTHR32319:SF0">
    <property type="entry name" value="BACTERIAL HEMOLYSIN-LIKE PROTEIN"/>
    <property type="match status" value="1"/>
</dbReference>
<feature type="domain" description="RNA-binding S4" evidence="4">
    <location>
        <begin position="3"/>
        <end position="67"/>
    </location>
</feature>
<dbReference type="PANTHER" id="PTHR32319">
    <property type="entry name" value="BACTERIAL HEMOLYSIN-LIKE PROTEIN"/>
    <property type="match status" value="1"/>
</dbReference>
<proteinExistence type="inferred from homology"/>
<dbReference type="Pfam" id="PF01479">
    <property type="entry name" value="S4"/>
    <property type="match status" value="1"/>
</dbReference>
<evidence type="ECO:0000313" key="6">
    <source>
        <dbReference type="Proteomes" id="UP000001405"/>
    </source>
</evidence>
<dbReference type="EMBL" id="CP001842">
    <property type="protein sequence ID" value="ADB94881.1"/>
    <property type="molecule type" value="Genomic_DNA"/>
</dbReference>
<dbReference type="SUPFAM" id="SSF53335">
    <property type="entry name" value="S-adenosyl-L-methionine-dependent methyltransferases"/>
    <property type="match status" value="1"/>
</dbReference>
<dbReference type="PIRSF" id="PIRSF005578">
    <property type="entry name" value="TlyA"/>
    <property type="match status" value="1"/>
</dbReference>
<dbReference type="PATRIC" id="fig|713887.8.peg.119"/>
<keyword evidence="6" id="KW-1185">Reference proteome</keyword>
<dbReference type="Gene3D" id="3.10.290.10">
    <property type="entry name" value="RNA-binding S4 domain"/>
    <property type="match status" value="1"/>
</dbReference>
<dbReference type="CDD" id="cd00165">
    <property type="entry name" value="S4"/>
    <property type="match status" value="1"/>
</dbReference>